<protein>
    <submittedName>
        <fullName evidence="1">Uncharacterized protein</fullName>
    </submittedName>
</protein>
<accession>A0ACB9J8T3</accession>
<reference evidence="2" key="1">
    <citation type="journal article" date="2022" name="Mol. Ecol. Resour.">
        <title>The genomes of chicory, endive, great burdock and yacon provide insights into Asteraceae palaeo-polyploidization history and plant inulin production.</title>
        <authorList>
            <person name="Fan W."/>
            <person name="Wang S."/>
            <person name="Wang H."/>
            <person name="Wang A."/>
            <person name="Jiang F."/>
            <person name="Liu H."/>
            <person name="Zhao H."/>
            <person name="Xu D."/>
            <person name="Zhang Y."/>
        </authorList>
    </citation>
    <scope>NUCLEOTIDE SEQUENCE [LARGE SCALE GENOMIC DNA]</scope>
    <source>
        <strain evidence="2">cv. Yunnan</strain>
    </source>
</reference>
<dbReference type="EMBL" id="CM042022">
    <property type="protein sequence ID" value="KAI3815667.1"/>
    <property type="molecule type" value="Genomic_DNA"/>
</dbReference>
<sequence length="279" mass="31424">MALYAAFLRPQAQAPSSTSKPAALVYQQTNSCRDGYDWSAHSDEALKNHVNQALMAEVGSMKRKLLEIVCGRNISEDVRDFVLRECDSEDSCEDNDVNEIGDEGYLYFLSDINTRDFVCNDNFHWVSDDEKKTSKSNDHQHNQNYFLYSPPRNSQKTVSPKNLRACFICNDVIHIAFDCLFNPLNIKQKNNVLKKEASSSSSSFDSKVNDDDHRVELSKYFVDPISIVPSHVESEVSKPFKPNSARSSSSADTDVEDLHDVPMTYLAASDLPYVNASNL</sequence>
<keyword evidence="2" id="KW-1185">Reference proteome</keyword>
<dbReference type="Proteomes" id="UP001056120">
    <property type="component" value="Linkage Group LG05"/>
</dbReference>
<gene>
    <name evidence="1" type="ORF">L1987_15346</name>
</gene>
<proteinExistence type="predicted"/>
<comment type="caution">
    <text evidence="1">The sequence shown here is derived from an EMBL/GenBank/DDBJ whole genome shotgun (WGS) entry which is preliminary data.</text>
</comment>
<evidence type="ECO:0000313" key="1">
    <source>
        <dbReference type="EMBL" id="KAI3815667.1"/>
    </source>
</evidence>
<organism evidence="1 2">
    <name type="scientific">Smallanthus sonchifolius</name>
    <dbReference type="NCBI Taxonomy" id="185202"/>
    <lineage>
        <taxon>Eukaryota</taxon>
        <taxon>Viridiplantae</taxon>
        <taxon>Streptophyta</taxon>
        <taxon>Embryophyta</taxon>
        <taxon>Tracheophyta</taxon>
        <taxon>Spermatophyta</taxon>
        <taxon>Magnoliopsida</taxon>
        <taxon>eudicotyledons</taxon>
        <taxon>Gunneridae</taxon>
        <taxon>Pentapetalae</taxon>
        <taxon>asterids</taxon>
        <taxon>campanulids</taxon>
        <taxon>Asterales</taxon>
        <taxon>Asteraceae</taxon>
        <taxon>Asteroideae</taxon>
        <taxon>Heliantheae alliance</taxon>
        <taxon>Millerieae</taxon>
        <taxon>Smallanthus</taxon>
    </lineage>
</organism>
<name>A0ACB9J8T3_9ASTR</name>
<evidence type="ECO:0000313" key="2">
    <source>
        <dbReference type="Proteomes" id="UP001056120"/>
    </source>
</evidence>
<reference evidence="1 2" key="2">
    <citation type="journal article" date="2022" name="Mol. Ecol. Resour.">
        <title>The genomes of chicory, endive, great burdock and yacon provide insights into Asteraceae paleo-polyploidization history and plant inulin production.</title>
        <authorList>
            <person name="Fan W."/>
            <person name="Wang S."/>
            <person name="Wang H."/>
            <person name="Wang A."/>
            <person name="Jiang F."/>
            <person name="Liu H."/>
            <person name="Zhao H."/>
            <person name="Xu D."/>
            <person name="Zhang Y."/>
        </authorList>
    </citation>
    <scope>NUCLEOTIDE SEQUENCE [LARGE SCALE GENOMIC DNA]</scope>
    <source>
        <strain evidence="2">cv. Yunnan</strain>
        <tissue evidence="1">Leaves</tissue>
    </source>
</reference>